<reference evidence="3 4" key="1">
    <citation type="submission" date="2024-04" db="EMBL/GenBank/DDBJ databases">
        <authorList>
            <person name="Waldvogel A.-M."/>
            <person name="Schoenle A."/>
        </authorList>
    </citation>
    <scope>NUCLEOTIDE SEQUENCE [LARGE SCALE GENOMIC DNA]</scope>
</reference>
<feature type="chain" id="PRO_5043931929" description="Secreted protein" evidence="2">
    <location>
        <begin position="25"/>
        <end position="77"/>
    </location>
</feature>
<feature type="region of interest" description="Disordered" evidence="1">
    <location>
        <begin position="49"/>
        <end position="77"/>
    </location>
</feature>
<dbReference type="AlphaFoldDB" id="A0AAV2KS26"/>
<keyword evidence="2" id="KW-0732">Signal</keyword>
<accession>A0AAV2KS26</accession>
<proteinExistence type="predicted"/>
<feature type="signal peptide" evidence="2">
    <location>
        <begin position="1"/>
        <end position="24"/>
    </location>
</feature>
<organism evidence="3 4">
    <name type="scientific">Knipowitschia caucasica</name>
    <name type="common">Caucasian dwarf goby</name>
    <name type="synonym">Pomatoschistus caucasicus</name>
    <dbReference type="NCBI Taxonomy" id="637954"/>
    <lineage>
        <taxon>Eukaryota</taxon>
        <taxon>Metazoa</taxon>
        <taxon>Chordata</taxon>
        <taxon>Craniata</taxon>
        <taxon>Vertebrata</taxon>
        <taxon>Euteleostomi</taxon>
        <taxon>Actinopterygii</taxon>
        <taxon>Neopterygii</taxon>
        <taxon>Teleostei</taxon>
        <taxon>Neoteleostei</taxon>
        <taxon>Acanthomorphata</taxon>
        <taxon>Gobiaria</taxon>
        <taxon>Gobiiformes</taxon>
        <taxon>Gobioidei</taxon>
        <taxon>Gobiidae</taxon>
        <taxon>Gobiinae</taxon>
        <taxon>Knipowitschia</taxon>
    </lineage>
</organism>
<evidence type="ECO:0000256" key="2">
    <source>
        <dbReference type="SAM" id="SignalP"/>
    </source>
</evidence>
<gene>
    <name evidence="3" type="ORF">KC01_LOCUS20309</name>
</gene>
<dbReference type="EMBL" id="OZ035841">
    <property type="protein sequence ID" value="CAL1590865.1"/>
    <property type="molecule type" value="Genomic_DNA"/>
</dbReference>
<protein>
    <recommendedName>
        <fullName evidence="5">Secreted protein</fullName>
    </recommendedName>
</protein>
<evidence type="ECO:0000313" key="3">
    <source>
        <dbReference type="EMBL" id="CAL1590865.1"/>
    </source>
</evidence>
<keyword evidence="4" id="KW-1185">Reference proteome</keyword>
<evidence type="ECO:0000256" key="1">
    <source>
        <dbReference type="SAM" id="MobiDB-lite"/>
    </source>
</evidence>
<dbReference type="Proteomes" id="UP001497482">
    <property type="component" value="Chromosome 19"/>
</dbReference>
<evidence type="ECO:0000313" key="4">
    <source>
        <dbReference type="Proteomes" id="UP001497482"/>
    </source>
</evidence>
<evidence type="ECO:0008006" key="5">
    <source>
        <dbReference type="Google" id="ProtNLM"/>
    </source>
</evidence>
<name>A0AAV2KS26_KNICA</name>
<sequence length="77" mass="8405">MPSDSPNPLLLLHSLSCSLPMTLSQVRSARPDQPDQIAWPLKGPHIPSLCPSNLTPPPRRPHYATAALPASPRHGWK</sequence>